<name>A0A512NKC8_9HYPH</name>
<dbReference type="InterPro" id="IPR050282">
    <property type="entry name" value="Cycloisomerase_2"/>
</dbReference>
<sequence length="359" mass="39635">MKKPTRTRPLLAYVGSYTTPERHGEGDGINVYRVDRRTGAFTHLQHLGGLENPSFLAINADGTRLYSVHGDRSEINSFTIDPATGHLAPLNRQPTGGYNPVHLAFDATGRFLAVCNYGTDSVVAFPLAGDGSLLPYRTLTTVTGTLGPHRIQQRTMCVHHIPLDRTGRFFYVPCKGSDVVIAYRLDTKRKILVEATRVTARPGAAPRHIDFHPTKALAYVINELDSTLTTYRQDRQSGALTPLQTIPSTPSDFTGYSTGAEIWVDRAGRNVYVSNRGHDSIGVFGIDRAKGTLSPRQWVPTHGRTPRFFAFDPDQRFLYVANQDSRSIVGYRVGRDGRLAPTRIRVRVGSPACIVFSPS</sequence>
<dbReference type="Proteomes" id="UP000321058">
    <property type="component" value="Unassembled WGS sequence"/>
</dbReference>
<evidence type="ECO:0000313" key="4">
    <source>
        <dbReference type="Proteomes" id="UP000321058"/>
    </source>
</evidence>
<dbReference type="GO" id="GO:0017057">
    <property type="term" value="F:6-phosphogluconolactonase activity"/>
    <property type="evidence" value="ECO:0007669"/>
    <property type="project" value="TreeGrafter"/>
</dbReference>
<dbReference type="Gene3D" id="2.130.10.10">
    <property type="entry name" value="YVTN repeat-like/Quinoprotein amine dehydrogenase"/>
    <property type="match status" value="1"/>
</dbReference>
<keyword evidence="2" id="KW-0119">Carbohydrate metabolism</keyword>
<protein>
    <recommendedName>
        <fullName evidence="5">6-phosphogluconolactonase</fullName>
    </recommendedName>
</protein>
<evidence type="ECO:0000313" key="3">
    <source>
        <dbReference type="EMBL" id="GEP59403.1"/>
    </source>
</evidence>
<dbReference type="EMBL" id="BKAJ01000129">
    <property type="protein sequence ID" value="GEP59403.1"/>
    <property type="molecule type" value="Genomic_DNA"/>
</dbReference>
<dbReference type="SUPFAM" id="SSF51004">
    <property type="entry name" value="C-terminal (heme d1) domain of cytochrome cd1-nitrite reductase"/>
    <property type="match status" value="1"/>
</dbReference>
<reference evidence="3 4" key="1">
    <citation type="submission" date="2019-07" db="EMBL/GenBank/DDBJ databases">
        <title>Whole genome shotgun sequence of Reyranella soli NBRC 108950.</title>
        <authorList>
            <person name="Hosoyama A."/>
            <person name="Uohara A."/>
            <person name="Ohji S."/>
            <person name="Ichikawa N."/>
        </authorList>
    </citation>
    <scope>NUCLEOTIDE SEQUENCE [LARGE SCALE GENOMIC DNA]</scope>
    <source>
        <strain evidence="3 4">NBRC 108950</strain>
    </source>
</reference>
<proteinExistence type="inferred from homology"/>
<dbReference type="GO" id="GO:0006006">
    <property type="term" value="P:glucose metabolic process"/>
    <property type="evidence" value="ECO:0007669"/>
    <property type="project" value="UniProtKB-KW"/>
</dbReference>
<keyword evidence="2" id="KW-0313">Glucose metabolism</keyword>
<gene>
    <name evidence="3" type="ORF">RSO01_65690</name>
</gene>
<keyword evidence="4" id="KW-1185">Reference proteome</keyword>
<dbReference type="InterPro" id="IPR011048">
    <property type="entry name" value="Haem_d1_sf"/>
</dbReference>
<accession>A0A512NKC8</accession>
<comment type="similarity">
    <text evidence="1">Belongs to the cycloisomerase 2 family.</text>
</comment>
<dbReference type="InterPro" id="IPR019405">
    <property type="entry name" value="Lactonase_7-beta_prop"/>
</dbReference>
<organism evidence="3 4">
    <name type="scientific">Reyranella soli</name>
    <dbReference type="NCBI Taxonomy" id="1230389"/>
    <lineage>
        <taxon>Bacteria</taxon>
        <taxon>Pseudomonadati</taxon>
        <taxon>Pseudomonadota</taxon>
        <taxon>Alphaproteobacteria</taxon>
        <taxon>Hyphomicrobiales</taxon>
        <taxon>Reyranellaceae</taxon>
        <taxon>Reyranella</taxon>
    </lineage>
</organism>
<dbReference type="PANTHER" id="PTHR30344:SF1">
    <property type="entry name" value="6-PHOSPHOGLUCONOLACTONASE"/>
    <property type="match status" value="1"/>
</dbReference>
<evidence type="ECO:0008006" key="5">
    <source>
        <dbReference type="Google" id="ProtNLM"/>
    </source>
</evidence>
<dbReference type="RefSeq" id="WP_218037525.1">
    <property type="nucleotide sequence ID" value="NZ_BKAJ01000129.1"/>
</dbReference>
<dbReference type="Pfam" id="PF10282">
    <property type="entry name" value="Lactonase"/>
    <property type="match status" value="1"/>
</dbReference>
<evidence type="ECO:0000256" key="1">
    <source>
        <dbReference type="ARBA" id="ARBA00005564"/>
    </source>
</evidence>
<comment type="caution">
    <text evidence="3">The sequence shown here is derived from an EMBL/GenBank/DDBJ whole genome shotgun (WGS) entry which is preliminary data.</text>
</comment>
<dbReference type="InterPro" id="IPR015943">
    <property type="entry name" value="WD40/YVTN_repeat-like_dom_sf"/>
</dbReference>
<dbReference type="PANTHER" id="PTHR30344">
    <property type="entry name" value="6-PHOSPHOGLUCONOLACTONASE-RELATED"/>
    <property type="match status" value="1"/>
</dbReference>
<evidence type="ECO:0000256" key="2">
    <source>
        <dbReference type="ARBA" id="ARBA00022526"/>
    </source>
</evidence>
<dbReference type="AlphaFoldDB" id="A0A512NKC8"/>